<keyword evidence="2" id="KW-0808">Transferase</keyword>
<reference evidence="2 3" key="1">
    <citation type="submission" date="2016-11" db="EMBL/GenBank/DDBJ databases">
        <authorList>
            <person name="Jaros S."/>
            <person name="Januszkiewicz K."/>
            <person name="Wedrychowicz H."/>
        </authorList>
    </citation>
    <scope>NUCLEOTIDE SEQUENCE [LARGE SCALE GENOMIC DNA]</scope>
    <source>
        <strain evidence="2 3">OK807</strain>
    </source>
</reference>
<dbReference type="Gene3D" id="3.40.50.150">
    <property type="entry name" value="Vaccinia Virus protein VP39"/>
    <property type="match status" value="1"/>
</dbReference>
<dbReference type="InterPro" id="IPR029063">
    <property type="entry name" value="SAM-dependent_MTases_sf"/>
</dbReference>
<dbReference type="STRING" id="1893.SAMN02787144_100677"/>
<dbReference type="CDD" id="cd02440">
    <property type="entry name" value="AdoMet_MTases"/>
    <property type="match status" value="1"/>
</dbReference>
<feature type="domain" description="Methyltransferase" evidence="1">
    <location>
        <begin position="108"/>
        <end position="196"/>
    </location>
</feature>
<gene>
    <name evidence="2" type="ORF">SAMN02787144_100677</name>
</gene>
<dbReference type="GO" id="GO:0032259">
    <property type="term" value="P:methylation"/>
    <property type="evidence" value="ECO:0007669"/>
    <property type="project" value="UniProtKB-KW"/>
</dbReference>
<evidence type="ECO:0000313" key="3">
    <source>
        <dbReference type="Proteomes" id="UP000181909"/>
    </source>
</evidence>
<dbReference type="Proteomes" id="UP000181909">
    <property type="component" value="Unassembled WGS sequence"/>
</dbReference>
<keyword evidence="2" id="KW-0489">Methyltransferase</keyword>
<dbReference type="RefSeq" id="WP_072485318.1">
    <property type="nucleotide sequence ID" value="NZ_FPJO01000006.1"/>
</dbReference>
<proteinExistence type="predicted"/>
<dbReference type="EMBL" id="FPJO01000006">
    <property type="protein sequence ID" value="SFX77033.1"/>
    <property type="molecule type" value="Genomic_DNA"/>
</dbReference>
<name>A0A1K1ZS90_STRAR</name>
<dbReference type="Pfam" id="PF13649">
    <property type="entry name" value="Methyltransf_25"/>
    <property type="match status" value="1"/>
</dbReference>
<organism evidence="2 3">
    <name type="scientific">Streptomyces atratus</name>
    <dbReference type="NCBI Taxonomy" id="1893"/>
    <lineage>
        <taxon>Bacteria</taxon>
        <taxon>Bacillati</taxon>
        <taxon>Actinomycetota</taxon>
        <taxon>Actinomycetes</taxon>
        <taxon>Kitasatosporales</taxon>
        <taxon>Streptomycetaceae</taxon>
        <taxon>Streptomyces</taxon>
    </lineage>
</organism>
<sequence length="283" mass="30764">MEKDPWSAHRIKITGVLQALCRAGAVEHRDFSYELTELGSDLHQQAPIFKLWFGAYASVLADAVAGVPDPATLVRGAVVAESSSRVGAQYLDETLLDLVASLAPRGRVCDLGCGTGSRLLAMCTRAEQPGIGFDISSTAVDAAQNTVRDARVLGVDLEIQQADVTMLTDTWPDVDIVTQAFMTHHIAPDDHCADVLRSYRVRFPRARYLVVFDTVAPASTSASSPELFAPGFDYIHALQGMEPRTREAARRVFAEAGYRCLREITLAVPNSYAWVLRPDDGAA</sequence>
<accession>A0A1K1ZS90</accession>
<dbReference type="GO" id="GO:0008168">
    <property type="term" value="F:methyltransferase activity"/>
    <property type="evidence" value="ECO:0007669"/>
    <property type="project" value="UniProtKB-KW"/>
</dbReference>
<evidence type="ECO:0000313" key="2">
    <source>
        <dbReference type="EMBL" id="SFX77033.1"/>
    </source>
</evidence>
<dbReference type="InterPro" id="IPR041698">
    <property type="entry name" value="Methyltransf_25"/>
</dbReference>
<dbReference type="SUPFAM" id="SSF53335">
    <property type="entry name" value="S-adenosyl-L-methionine-dependent methyltransferases"/>
    <property type="match status" value="1"/>
</dbReference>
<evidence type="ECO:0000259" key="1">
    <source>
        <dbReference type="Pfam" id="PF13649"/>
    </source>
</evidence>
<protein>
    <submittedName>
        <fullName evidence="2">Methyltransferase domain-containing protein</fullName>
    </submittedName>
</protein>
<dbReference type="AlphaFoldDB" id="A0A1K1ZS90"/>